<dbReference type="RefSeq" id="WP_083603181.1">
    <property type="nucleotide sequence ID" value="NZ_CP069263.1"/>
</dbReference>
<gene>
    <name evidence="2" type="ORF">IRZ65_18680</name>
</gene>
<accession>A0ABS0FQZ6</accession>
<evidence type="ECO:0000313" key="3">
    <source>
        <dbReference type="Proteomes" id="UP000626180"/>
    </source>
</evidence>
<proteinExistence type="predicted"/>
<dbReference type="InterPro" id="IPR000673">
    <property type="entry name" value="Sig_transdc_resp-reg_Me-estase"/>
</dbReference>
<dbReference type="Gene3D" id="3.40.50.180">
    <property type="entry name" value="Methylesterase CheB, C-terminal domain"/>
    <property type="match status" value="1"/>
</dbReference>
<dbReference type="EMBL" id="JADMCD010000011">
    <property type="protein sequence ID" value="MBF8642704.1"/>
    <property type="molecule type" value="Genomic_DNA"/>
</dbReference>
<dbReference type="Proteomes" id="UP000626180">
    <property type="component" value="Unassembled WGS sequence"/>
</dbReference>
<evidence type="ECO:0000259" key="1">
    <source>
        <dbReference type="Pfam" id="PF01339"/>
    </source>
</evidence>
<reference evidence="2 3" key="1">
    <citation type="submission" date="2020-10" db="EMBL/GenBank/DDBJ databases">
        <title>Genome sequences of Pseudomonas isolates.</title>
        <authorList>
            <person name="Wessels L."/>
            <person name="Reich F."/>
            <person name="Hammerl J."/>
        </authorList>
    </citation>
    <scope>NUCLEOTIDE SEQUENCE [LARGE SCALE GENOMIC DNA]</scope>
    <source>
        <strain evidence="2 3">20-MO00624-0</strain>
    </source>
</reference>
<comment type="caution">
    <text evidence="2">The sequence shown here is derived from an EMBL/GenBank/DDBJ whole genome shotgun (WGS) entry which is preliminary data.</text>
</comment>
<feature type="domain" description="CheB-type methylesterase" evidence="1">
    <location>
        <begin position="2"/>
        <end position="78"/>
    </location>
</feature>
<dbReference type="InterPro" id="IPR035909">
    <property type="entry name" value="CheB_C"/>
</dbReference>
<sequence>MFSQHTQLPIRRYAKELAPIVRSKILLAPPDRHMRVENRKIRIVYGPRENFERPSIGSAAMEFRENAIDIILPGDMEDSVLWL</sequence>
<dbReference type="SUPFAM" id="SSF52738">
    <property type="entry name" value="Methylesterase CheB, C-terminal domain"/>
    <property type="match status" value="1"/>
</dbReference>
<organism evidence="2 3">
    <name type="scientific">Pseudomonas luteola</name>
    <dbReference type="NCBI Taxonomy" id="47886"/>
    <lineage>
        <taxon>Bacteria</taxon>
        <taxon>Pseudomonadati</taxon>
        <taxon>Pseudomonadota</taxon>
        <taxon>Gammaproteobacteria</taxon>
        <taxon>Pseudomonadales</taxon>
        <taxon>Pseudomonadaceae</taxon>
        <taxon>Pseudomonas</taxon>
    </lineage>
</organism>
<evidence type="ECO:0000313" key="2">
    <source>
        <dbReference type="EMBL" id="MBF8642704.1"/>
    </source>
</evidence>
<dbReference type="Pfam" id="PF01339">
    <property type="entry name" value="CheB_methylest"/>
    <property type="match status" value="1"/>
</dbReference>
<keyword evidence="3" id="KW-1185">Reference proteome</keyword>
<protein>
    <recommendedName>
        <fullName evidence="1">CheB-type methylesterase domain-containing protein</fullName>
    </recommendedName>
</protein>
<name>A0ABS0FQZ6_PSELU</name>